<evidence type="ECO:0000313" key="6">
    <source>
        <dbReference type="EMBL" id="ATZ59713.1"/>
    </source>
</evidence>
<accession>A0A2H4U6I3</accession>
<evidence type="ECO:0000256" key="2">
    <source>
        <dbReference type="ARBA" id="ARBA00016109"/>
    </source>
</evidence>
<proteinExistence type="inferred from homology"/>
<reference evidence="7" key="1">
    <citation type="submission" date="2016-10" db="EMBL/GenBank/DDBJ databases">
        <authorList>
            <person name="Kim B.-C."/>
            <person name="Jeong H."/>
        </authorList>
    </citation>
    <scope>NUCLEOTIDE SEQUENCE [LARGE SCALE GENOMIC DNA]</scope>
    <source>
        <strain evidence="7">KB11</strain>
    </source>
</reference>
<dbReference type="Proteomes" id="UP000232133">
    <property type="component" value="Chromosome"/>
</dbReference>
<gene>
    <name evidence="6" type="ORF">BK798_04405</name>
</gene>
<dbReference type="EMBL" id="CP017803">
    <property type="protein sequence ID" value="ATZ59713.1"/>
    <property type="molecule type" value="Genomic_DNA"/>
</dbReference>
<feature type="domain" description="Csm4 C-terminal" evidence="5">
    <location>
        <begin position="230"/>
        <end position="293"/>
    </location>
</feature>
<evidence type="ECO:0000256" key="1">
    <source>
        <dbReference type="ARBA" id="ARBA00005772"/>
    </source>
</evidence>
<comment type="similarity">
    <text evidence="1">Belongs to the CRISPR-associated Csm4 family.</text>
</comment>
<dbReference type="InterPro" id="IPR005510">
    <property type="entry name" value="Csm4"/>
</dbReference>
<dbReference type="RefSeq" id="WP_100815469.1">
    <property type="nucleotide sequence ID" value="NZ_CP017803.1"/>
</dbReference>
<dbReference type="GO" id="GO:0003723">
    <property type="term" value="F:RNA binding"/>
    <property type="evidence" value="ECO:0007669"/>
    <property type="project" value="UniProtKB-KW"/>
</dbReference>
<protein>
    <recommendedName>
        <fullName evidence="2">CRISPR system Cms protein Csm4</fullName>
    </recommendedName>
</protein>
<keyword evidence="4" id="KW-0051">Antiviral defense</keyword>
<dbReference type="NCBIfam" id="TIGR01903">
    <property type="entry name" value="cas5_csm4"/>
    <property type="match status" value="1"/>
</dbReference>
<dbReference type="GO" id="GO:0051607">
    <property type="term" value="P:defense response to virus"/>
    <property type="evidence" value="ECO:0007669"/>
    <property type="project" value="UniProtKB-KW"/>
</dbReference>
<evidence type="ECO:0000256" key="3">
    <source>
        <dbReference type="ARBA" id="ARBA00022884"/>
    </source>
</evidence>
<evidence type="ECO:0000259" key="5">
    <source>
        <dbReference type="Pfam" id="PF17953"/>
    </source>
</evidence>
<dbReference type="GeneID" id="35118593"/>
<keyword evidence="3" id="KW-0694">RNA-binding</keyword>
<evidence type="ECO:0000256" key="4">
    <source>
        <dbReference type="ARBA" id="ARBA00023118"/>
    </source>
</evidence>
<evidence type="ECO:0000313" key="7">
    <source>
        <dbReference type="Proteomes" id="UP000232133"/>
    </source>
</evidence>
<dbReference type="Pfam" id="PF17953">
    <property type="entry name" value="Csm4_C"/>
    <property type="match status" value="1"/>
</dbReference>
<sequence length="318" mass="37290">MLIYLKPLSIFPELHSDTLFGAITYAISQLYPEKVDEMVKSFEDEPPFIISSTFPFIFKEDFENGKKIKFYPKIIFPQKSKDLEEKYHPKDFKEYKKVKFIEENLFFDLLKGKLSESDILRNYNQYTFIKGLLMRESYNIDVNFGENIIPNNSVNRITNETEGIFYTSGNEFKNMGLFFLVEFMDEDYKPIVKAAIKFLKDRGFGRDISTGKGQFDYFIDEEYSLNHYGGNYFVTLSRFIPNSDDLAHINEFASYEIDSKRGKSSSNEIRKQIRFFKEGSVFPDYKKYYGRNVSSGKVNPAIEFGFAFPLKCNLEEDK</sequence>
<organism evidence="6 7">
    <name type="scientific">Methanobrevibacter smithii</name>
    <dbReference type="NCBI Taxonomy" id="2173"/>
    <lineage>
        <taxon>Archaea</taxon>
        <taxon>Methanobacteriati</taxon>
        <taxon>Methanobacteriota</taxon>
        <taxon>Methanomada group</taxon>
        <taxon>Methanobacteria</taxon>
        <taxon>Methanobacteriales</taxon>
        <taxon>Methanobacteriaceae</taxon>
        <taxon>Methanobrevibacter</taxon>
    </lineage>
</organism>
<dbReference type="InterPro" id="IPR040932">
    <property type="entry name" value="Csm4_C"/>
</dbReference>
<name>A0A2H4U6I3_METSM</name>
<dbReference type="AlphaFoldDB" id="A0A2H4U6I3"/>